<proteinExistence type="predicted"/>
<dbReference type="AlphaFoldDB" id="A0A4Q0MB66"/>
<evidence type="ECO:0000313" key="2">
    <source>
        <dbReference type="Proteomes" id="UP000290848"/>
    </source>
</evidence>
<dbReference type="Proteomes" id="UP000290848">
    <property type="component" value="Unassembled WGS sequence"/>
</dbReference>
<protein>
    <recommendedName>
        <fullName evidence="3">PASTA domain-containing protein</fullName>
    </recommendedName>
</protein>
<dbReference type="Gene3D" id="3.30.10.20">
    <property type="match status" value="1"/>
</dbReference>
<comment type="caution">
    <text evidence="1">The sequence shown here is derived from an EMBL/GenBank/DDBJ whole genome shotgun (WGS) entry which is preliminary data.</text>
</comment>
<evidence type="ECO:0008006" key="3">
    <source>
        <dbReference type="Google" id="ProtNLM"/>
    </source>
</evidence>
<name>A0A4Q0MB66_9SPHI</name>
<evidence type="ECO:0000313" key="1">
    <source>
        <dbReference type="EMBL" id="RXF70365.1"/>
    </source>
</evidence>
<dbReference type="RefSeq" id="WP_128768671.1">
    <property type="nucleotide sequence ID" value="NZ_RXOC01000004.1"/>
</dbReference>
<organism evidence="1 2">
    <name type="scientific">Arcticibacter tournemirensis</name>
    <dbReference type="NCBI Taxonomy" id="699437"/>
    <lineage>
        <taxon>Bacteria</taxon>
        <taxon>Pseudomonadati</taxon>
        <taxon>Bacteroidota</taxon>
        <taxon>Sphingobacteriia</taxon>
        <taxon>Sphingobacteriales</taxon>
        <taxon>Sphingobacteriaceae</taxon>
        <taxon>Arcticibacter</taxon>
    </lineage>
</organism>
<dbReference type="EMBL" id="RXOC01000004">
    <property type="protein sequence ID" value="RXF70365.1"/>
    <property type="molecule type" value="Genomic_DNA"/>
</dbReference>
<gene>
    <name evidence="1" type="ORF">EKH83_06845</name>
</gene>
<sequence>MYSVLEATLNGKTVHAGDVIPKGVVINLTLSDGKGDAEVDIPNLIGLTLNEARLAASGGSSSLSIGDVIYEGSIEDTSKAVIIRQNPFVSDTLVKIAIGSRINIVLSQ</sequence>
<accession>A0A4Q0MB66</accession>
<reference evidence="1 2" key="1">
    <citation type="submission" date="2018-12" db="EMBL/GenBank/DDBJ databases">
        <title>The Draft Genome Sequence of the Soil Bacterium Pedobacter tournemirensis R1.</title>
        <authorList>
            <person name="He J."/>
        </authorList>
    </citation>
    <scope>NUCLEOTIDE SEQUENCE [LARGE SCALE GENOMIC DNA]</scope>
    <source>
        <strain evidence="1 2">R1</strain>
    </source>
</reference>